<keyword evidence="4" id="KW-1185">Reference proteome</keyword>
<feature type="compositionally biased region" description="Low complexity" evidence="1">
    <location>
        <begin position="137"/>
        <end position="170"/>
    </location>
</feature>
<dbReference type="EMBL" id="JAACJM010000062">
    <property type="protein sequence ID" value="KAF5353682.1"/>
    <property type="molecule type" value="Genomic_DNA"/>
</dbReference>
<organism evidence="3 4">
    <name type="scientific">Tetrapyrgos nigripes</name>
    <dbReference type="NCBI Taxonomy" id="182062"/>
    <lineage>
        <taxon>Eukaryota</taxon>
        <taxon>Fungi</taxon>
        <taxon>Dikarya</taxon>
        <taxon>Basidiomycota</taxon>
        <taxon>Agaricomycotina</taxon>
        <taxon>Agaricomycetes</taxon>
        <taxon>Agaricomycetidae</taxon>
        <taxon>Agaricales</taxon>
        <taxon>Marasmiineae</taxon>
        <taxon>Marasmiaceae</taxon>
        <taxon>Tetrapyrgos</taxon>
    </lineage>
</organism>
<dbReference type="Proteomes" id="UP000559256">
    <property type="component" value="Unassembled WGS sequence"/>
</dbReference>
<evidence type="ECO:0000256" key="1">
    <source>
        <dbReference type="SAM" id="MobiDB-lite"/>
    </source>
</evidence>
<comment type="caution">
    <text evidence="3">The sequence shown here is derived from an EMBL/GenBank/DDBJ whole genome shotgun (WGS) entry which is preliminary data.</text>
</comment>
<evidence type="ECO:0000256" key="2">
    <source>
        <dbReference type="SAM" id="SignalP"/>
    </source>
</evidence>
<keyword evidence="2" id="KW-0732">Signal</keyword>
<sequence>MVPTNLLFIAAVSLLNLRLVSASLWPTRPVEGTTYQVGKCGTIEWEETQQDPQCGDSLVIDLHVADGRYIATVGEFDADADQAMFCPPSDLCYHGSNYVFLFYCANSRGPVYTHDFTILNTTPCSDAEYNQAFAHNTTSSGTPTTMTVPATYTTPDSGSSSRILSSSTTTVFPDNEDQDDYRQRKKVYNSARTSGFDMEKIKFRLVFIVWPALIGISMAL</sequence>
<dbReference type="AlphaFoldDB" id="A0A8H5FYR2"/>
<gene>
    <name evidence="3" type="ORF">D9758_008609</name>
</gene>
<feature type="region of interest" description="Disordered" evidence="1">
    <location>
        <begin position="136"/>
        <end position="179"/>
    </location>
</feature>
<evidence type="ECO:0000313" key="3">
    <source>
        <dbReference type="EMBL" id="KAF5353682.1"/>
    </source>
</evidence>
<feature type="signal peptide" evidence="2">
    <location>
        <begin position="1"/>
        <end position="22"/>
    </location>
</feature>
<protein>
    <submittedName>
        <fullName evidence="3">Uncharacterized protein</fullName>
    </submittedName>
</protein>
<evidence type="ECO:0000313" key="4">
    <source>
        <dbReference type="Proteomes" id="UP000559256"/>
    </source>
</evidence>
<reference evidence="3 4" key="1">
    <citation type="journal article" date="2020" name="ISME J.">
        <title>Uncovering the hidden diversity of litter-decomposition mechanisms in mushroom-forming fungi.</title>
        <authorList>
            <person name="Floudas D."/>
            <person name="Bentzer J."/>
            <person name="Ahren D."/>
            <person name="Johansson T."/>
            <person name="Persson P."/>
            <person name="Tunlid A."/>
        </authorList>
    </citation>
    <scope>NUCLEOTIDE SEQUENCE [LARGE SCALE GENOMIC DNA]</scope>
    <source>
        <strain evidence="3 4">CBS 291.85</strain>
    </source>
</reference>
<name>A0A8H5FYR2_9AGAR</name>
<accession>A0A8H5FYR2</accession>
<dbReference type="OrthoDB" id="3250770at2759"/>
<feature type="chain" id="PRO_5034068941" evidence="2">
    <location>
        <begin position="23"/>
        <end position="220"/>
    </location>
</feature>
<proteinExistence type="predicted"/>